<organism evidence="1 2">
    <name type="scientific">Nezara viridula</name>
    <name type="common">Southern green stink bug</name>
    <name type="synonym">Cimex viridulus</name>
    <dbReference type="NCBI Taxonomy" id="85310"/>
    <lineage>
        <taxon>Eukaryota</taxon>
        <taxon>Metazoa</taxon>
        <taxon>Ecdysozoa</taxon>
        <taxon>Arthropoda</taxon>
        <taxon>Hexapoda</taxon>
        <taxon>Insecta</taxon>
        <taxon>Pterygota</taxon>
        <taxon>Neoptera</taxon>
        <taxon>Paraneoptera</taxon>
        <taxon>Hemiptera</taxon>
        <taxon>Heteroptera</taxon>
        <taxon>Panheteroptera</taxon>
        <taxon>Pentatomomorpha</taxon>
        <taxon>Pentatomoidea</taxon>
        <taxon>Pentatomidae</taxon>
        <taxon>Pentatominae</taxon>
        <taxon>Nezara</taxon>
    </lineage>
</organism>
<dbReference type="Proteomes" id="UP001152798">
    <property type="component" value="Chromosome 6"/>
</dbReference>
<accession>A0A9P0HPF5</accession>
<dbReference type="EMBL" id="OV725082">
    <property type="protein sequence ID" value="CAH1405317.1"/>
    <property type="molecule type" value="Genomic_DNA"/>
</dbReference>
<sequence>MVRSFFFSHSNYKFVSFLFSVDKSTLMCYYFPHGDQCTRLLAGRPLLLTTALGILTDKRAVGDDAVLATFFLGLNSGGGTPSTALNTGCRVTVAGRACSVPRRPAGLSSSSWSRIESLLNLKLFTFHRFYEENSQQRLR</sequence>
<proteinExistence type="predicted"/>
<protein>
    <submittedName>
        <fullName evidence="1">Uncharacterized protein</fullName>
    </submittedName>
</protein>
<name>A0A9P0HPF5_NEZVI</name>
<gene>
    <name evidence="1" type="ORF">NEZAVI_LOCUS13552</name>
</gene>
<keyword evidence="2" id="KW-1185">Reference proteome</keyword>
<evidence type="ECO:0000313" key="1">
    <source>
        <dbReference type="EMBL" id="CAH1405317.1"/>
    </source>
</evidence>
<evidence type="ECO:0000313" key="2">
    <source>
        <dbReference type="Proteomes" id="UP001152798"/>
    </source>
</evidence>
<reference evidence="1" key="1">
    <citation type="submission" date="2022-01" db="EMBL/GenBank/DDBJ databases">
        <authorList>
            <person name="King R."/>
        </authorList>
    </citation>
    <scope>NUCLEOTIDE SEQUENCE</scope>
</reference>
<dbReference type="AlphaFoldDB" id="A0A9P0HPF5"/>